<dbReference type="CDD" id="cd03250">
    <property type="entry name" value="ABCC_MRP_domain1"/>
    <property type="match status" value="1"/>
</dbReference>
<evidence type="ECO:0000256" key="4">
    <source>
        <dbReference type="ARBA" id="ARBA00022741"/>
    </source>
</evidence>
<keyword evidence="9" id="KW-1185">Reference proteome</keyword>
<dbReference type="AlphaFoldDB" id="A0A0N5B756"/>
<comment type="subcellular location">
    <subcellularLocation>
        <location evidence="1">Membrane</location>
        <topology evidence="1">Multi-pass membrane protein</topology>
    </subcellularLocation>
</comment>
<evidence type="ECO:0000256" key="5">
    <source>
        <dbReference type="ARBA" id="ARBA00022840"/>
    </source>
</evidence>
<dbReference type="InterPro" id="IPR027417">
    <property type="entry name" value="P-loop_NTPase"/>
</dbReference>
<dbReference type="Proteomes" id="UP000046392">
    <property type="component" value="Unplaced"/>
</dbReference>
<evidence type="ECO:0000313" key="10">
    <source>
        <dbReference type="WBParaSite" id="SPAL_0000188400.1"/>
    </source>
</evidence>
<name>A0A0N5B756_STREA</name>
<dbReference type="PANTHER" id="PTHR24223:SF415">
    <property type="entry name" value="FI20190P1"/>
    <property type="match status" value="1"/>
</dbReference>
<keyword evidence="2" id="KW-0813">Transport</keyword>
<dbReference type="Pfam" id="PF00005">
    <property type="entry name" value="ABC_tran"/>
    <property type="match status" value="1"/>
</dbReference>
<keyword evidence="5" id="KW-0067">ATP-binding</keyword>
<dbReference type="InterPro" id="IPR003439">
    <property type="entry name" value="ABC_transporter-like_ATP-bd"/>
</dbReference>
<sequence>MNRRNISLDEKNKHPDDGSICIDRVTFSWDHDENSKNNLKNINIDIESGHLIVVIGKVGSGKSSLLSGILGEMAKLSGNVEINDSVAYFPQQPWIQNLPLRDNILFGEEYKHHLYYRVLECCALKPDIAILPNDDKTEIGEKGINLSIGQKARIRLARVVYSNSDMYLLDDPLSAVDSHVENIFLIKLLDHLF</sequence>
<dbReference type="PANTHER" id="PTHR24223">
    <property type="entry name" value="ATP-BINDING CASSETTE SUB-FAMILY C"/>
    <property type="match status" value="1"/>
</dbReference>
<dbReference type="STRING" id="174720.A0A0N5B756"/>
<evidence type="ECO:0000313" key="9">
    <source>
        <dbReference type="Proteomes" id="UP000046392"/>
    </source>
</evidence>
<keyword evidence="3" id="KW-0812">Transmembrane</keyword>
<dbReference type="GO" id="GO:0016887">
    <property type="term" value="F:ATP hydrolysis activity"/>
    <property type="evidence" value="ECO:0007669"/>
    <property type="project" value="InterPro"/>
</dbReference>
<keyword evidence="6" id="KW-1133">Transmembrane helix</keyword>
<evidence type="ECO:0000256" key="7">
    <source>
        <dbReference type="ARBA" id="ARBA00023136"/>
    </source>
</evidence>
<dbReference type="GO" id="GO:0016020">
    <property type="term" value="C:membrane"/>
    <property type="evidence" value="ECO:0007669"/>
    <property type="project" value="UniProtKB-SubCell"/>
</dbReference>
<organism evidence="9 10">
    <name type="scientific">Strongyloides papillosus</name>
    <name type="common">Intestinal threadworm</name>
    <dbReference type="NCBI Taxonomy" id="174720"/>
    <lineage>
        <taxon>Eukaryota</taxon>
        <taxon>Metazoa</taxon>
        <taxon>Ecdysozoa</taxon>
        <taxon>Nematoda</taxon>
        <taxon>Chromadorea</taxon>
        <taxon>Rhabditida</taxon>
        <taxon>Tylenchina</taxon>
        <taxon>Panagrolaimomorpha</taxon>
        <taxon>Strongyloidoidea</taxon>
        <taxon>Strongyloididae</taxon>
        <taxon>Strongyloides</taxon>
    </lineage>
</organism>
<dbReference type="GO" id="GO:0042626">
    <property type="term" value="F:ATPase-coupled transmembrane transporter activity"/>
    <property type="evidence" value="ECO:0007669"/>
    <property type="project" value="TreeGrafter"/>
</dbReference>
<keyword evidence="4" id="KW-0547">Nucleotide-binding</keyword>
<evidence type="ECO:0000256" key="6">
    <source>
        <dbReference type="ARBA" id="ARBA00022989"/>
    </source>
</evidence>
<dbReference type="PROSITE" id="PS50893">
    <property type="entry name" value="ABC_TRANSPORTER_2"/>
    <property type="match status" value="1"/>
</dbReference>
<reference evidence="10" key="1">
    <citation type="submission" date="2017-02" db="UniProtKB">
        <authorList>
            <consortium name="WormBaseParasite"/>
        </authorList>
    </citation>
    <scope>IDENTIFICATION</scope>
</reference>
<protein>
    <submittedName>
        <fullName evidence="10">ABC transporter domain-containing protein</fullName>
    </submittedName>
</protein>
<dbReference type="Gene3D" id="3.40.50.300">
    <property type="entry name" value="P-loop containing nucleotide triphosphate hydrolases"/>
    <property type="match status" value="1"/>
</dbReference>
<evidence type="ECO:0000259" key="8">
    <source>
        <dbReference type="PROSITE" id="PS50893"/>
    </source>
</evidence>
<evidence type="ECO:0000256" key="1">
    <source>
        <dbReference type="ARBA" id="ARBA00004141"/>
    </source>
</evidence>
<dbReference type="FunFam" id="3.40.50.300:FF:000997">
    <property type="entry name" value="Multidrug resistance-associated protein 1"/>
    <property type="match status" value="1"/>
</dbReference>
<evidence type="ECO:0000256" key="3">
    <source>
        <dbReference type="ARBA" id="ARBA00022692"/>
    </source>
</evidence>
<proteinExistence type="predicted"/>
<feature type="domain" description="ABC transporter" evidence="8">
    <location>
        <begin position="20"/>
        <end position="193"/>
    </location>
</feature>
<dbReference type="GO" id="GO:0005524">
    <property type="term" value="F:ATP binding"/>
    <property type="evidence" value="ECO:0007669"/>
    <property type="project" value="UniProtKB-KW"/>
</dbReference>
<keyword evidence="7" id="KW-0472">Membrane</keyword>
<dbReference type="WBParaSite" id="SPAL_0000188400.1">
    <property type="protein sequence ID" value="SPAL_0000188400.1"/>
    <property type="gene ID" value="SPAL_0000188400"/>
</dbReference>
<evidence type="ECO:0000256" key="2">
    <source>
        <dbReference type="ARBA" id="ARBA00022448"/>
    </source>
</evidence>
<accession>A0A0N5B756</accession>
<dbReference type="InterPro" id="IPR050173">
    <property type="entry name" value="ABC_transporter_C-like"/>
</dbReference>
<dbReference type="SUPFAM" id="SSF52540">
    <property type="entry name" value="P-loop containing nucleoside triphosphate hydrolases"/>
    <property type="match status" value="1"/>
</dbReference>